<feature type="signal peptide" evidence="1">
    <location>
        <begin position="1"/>
        <end position="15"/>
    </location>
</feature>
<organism evidence="2 3">
    <name type="scientific">Orbilia brochopaga</name>
    <dbReference type="NCBI Taxonomy" id="3140254"/>
    <lineage>
        <taxon>Eukaryota</taxon>
        <taxon>Fungi</taxon>
        <taxon>Dikarya</taxon>
        <taxon>Ascomycota</taxon>
        <taxon>Pezizomycotina</taxon>
        <taxon>Orbiliomycetes</taxon>
        <taxon>Orbiliales</taxon>
        <taxon>Orbiliaceae</taxon>
        <taxon>Orbilia</taxon>
    </lineage>
</organism>
<keyword evidence="1" id="KW-0732">Signal</keyword>
<keyword evidence="3" id="KW-1185">Reference proteome</keyword>
<feature type="chain" id="PRO_5043541547" evidence="1">
    <location>
        <begin position="16"/>
        <end position="157"/>
    </location>
</feature>
<name>A0AAV9V483_9PEZI</name>
<sequence length="157" mass="16807">MKFSLLPLLALAASASPIINLAPRAEAGNFAITSFYNSGVPHSVVAHVGFTLTDASKSLVATCSASLAIQPTIATTAFPTTCNDTCVFFGFEYKVGVPGYWLTLAHVYNDNKTVDTGSYWLGADVKIYENPSTPTGNYDYLNVPTSFDVAYNRCTQA</sequence>
<comment type="caution">
    <text evidence="2">The sequence shown here is derived from an EMBL/GenBank/DDBJ whole genome shotgun (WGS) entry which is preliminary data.</text>
</comment>
<dbReference type="Proteomes" id="UP001375240">
    <property type="component" value="Unassembled WGS sequence"/>
</dbReference>
<gene>
    <name evidence="2" type="ORF">TWF696_005495</name>
</gene>
<dbReference type="EMBL" id="JAVHNQ010000003">
    <property type="protein sequence ID" value="KAK6353532.1"/>
    <property type="molecule type" value="Genomic_DNA"/>
</dbReference>
<evidence type="ECO:0000313" key="2">
    <source>
        <dbReference type="EMBL" id="KAK6353532.1"/>
    </source>
</evidence>
<evidence type="ECO:0000313" key="3">
    <source>
        <dbReference type="Proteomes" id="UP001375240"/>
    </source>
</evidence>
<evidence type="ECO:0000256" key="1">
    <source>
        <dbReference type="SAM" id="SignalP"/>
    </source>
</evidence>
<proteinExistence type="predicted"/>
<accession>A0AAV9V483</accession>
<dbReference type="AlphaFoldDB" id="A0AAV9V483"/>
<reference evidence="2 3" key="1">
    <citation type="submission" date="2019-10" db="EMBL/GenBank/DDBJ databases">
        <authorList>
            <person name="Palmer J.M."/>
        </authorList>
    </citation>
    <scope>NUCLEOTIDE SEQUENCE [LARGE SCALE GENOMIC DNA]</scope>
    <source>
        <strain evidence="2 3">TWF696</strain>
    </source>
</reference>
<protein>
    <submittedName>
        <fullName evidence="2">Uncharacterized protein</fullName>
    </submittedName>
</protein>